<proteinExistence type="predicted"/>
<evidence type="ECO:0000259" key="2">
    <source>
        <dbReference type="Pfam" id="PF11008"/>
    </source>
</evidence>
<accession>A0A6A1RLJ8</accession>
<dbReference type="Proteomes" id="UP000887320">
    <property type="component" value="Unassembled WGS sequence"/>
</dbReference>
<evidence type="ECO:0000313" key="4">
    <source>
        <dbReference type="Proteomes" id="UP000887320"/>
    </source>
</evidence>
<dbReference type="Pfam" id="PF11008">
    <property type="entry name" value="DUF2846"/>
    <property type="match status" value="1"/>
</dbReference>
<reference evidence="3" key="1">
    <citation type="submission" date="2021-07" db="EMBL/GenBank/DDBJ databases">
        <authorList>
            <person name="Fernandez M."/>
            <person name="Pereira P."/>
            <person name="Torres Tejerizo G.A."/>
            <person name="Gonzalez P."/>
            <person name="Agostini E."/>
        </authorList>
    </citation>
    <scope>NUCLEOTIDE SEQUENCE</scope>
    <source>
        <strain evidence="3">SFC 500-1A</strain>
    </source>
</reference>
<evidence type="ECO:0000256" key="1">
    <source>
        <dbReference type="SAM" id="SignalP"/>
    </source>
</evidence>
<feature type="chain" id="PRO_5041173265" evidence="1">
    <location>
        <begin position="20"/>
        <end position="152"/>
    </location>
</feature>
<evidence type="ECO:0000313" key="3">
    <source>
        <dbReference type="EMBL" id="MCF0265655.1"/>
    </source>
</evidence>
<dbReference type="InterPro" id="IPR016596">
    <property type="entry name" value="UCP012335"/>
</dbReference>
<organism evidence="3 4">
    <name type="scientific">Acinetobacter guillouiae</name>
    <name type="common">Acinetobacter genomosp. 11</name>
    <dbReference type="NCBI Taxonomy" id="106649"/>
    <lineage>
        <taxon>Bacteria</taxon>
        <taxon>Pseudomonadati</taxon>
        <taxon>Pseudomonadota</taxon>
        <taxon>Gammaproteobacteria</taxon>
        <taxon>Moraxellales</taxon>
        <taxon>Moraxellaceae</taxon>
        <taxon>Acinetobacter</taxon>
    </lineage>
</organism>
<dbReference type="PROSITE" id="PS51257">
    <property type="entry name" value="PROKAR_LIPOPROTEIN"/>
    <property type="match status" value="1"/>
</dbReference>
<dbReference type="AlphaFoldDB" id="A0A6A1RLJ8"/>
<comment type="caution">
    <text evidence="3">The sequence shown here is derived from an EMBL/GenBank/DDBJ whole genome shotgun (WGS) entry which is preliminary data.</text>
</comment>
<feature type="domain" description="DUF2846" evidence="2">
    <location>
        <begin position="39"/>
        <end position="119"/>
    </location>
</feature>
<dbReference type="InterPro" id="IPR022548">
    <property type="entry name" value="DUF2846"/>
</dbReference>
<keyword evidence="1" id="KW-0732">Signal</keyword>
<gene>
    <name evidence="3" type="ORF">KW868_14485</name>
</gene>
<dbReference type="EMBL" id="JAHWXT010000005">
    <property type="protein sequence ID" value="MCF0265655.1"/>
    <property type="molecule type" value="Genomic_DNA"/>
</dbReference>
<dbReference type="RefSeq" id="WP_004724873.1">
    <property type="nucleotide sequence ID" value="NZ_BBRY01000027.1"/>
</dbReference>
<sequence>MNKTLFAIFATTFLFTGCASVPVANQELTASAKQFKQPEQGKSGLYIYRTGGFGGALKKDIKINGNCIGETAPNVFFHEEVSGDQEYTISTESEFSPNDLKLQAKSGENYYIKQYMRPGLVVAGAGLKLVDNAEGQKAIQKLKLAEKGTCNK</sequence>
<name>A0A6A1RLJ8_ACIGI</name>
<feature type="signal peptide" evidence="1">
    <location>
        <begin position="1"/>
        <end position="19"/>
    </location>
</feature>
<dbReference type="PIRSF" id="PIRSF012335">
    <property type="entry name" value="UCP012335"/>
    <property type="match status" value="1"/>
</dbReference>
<protein>
    <submittedName>
        <fullName evidence="3">DUF2846 domain-containing protein</fullName>
    </submittedName>
</protein>